<evidence type="ECO:0000256" key="5">
    <source>
        <dbReference type="PIRSR" id="PIRSR000097-1"/>
    </source>
</evidence>
<sequence length="276" mass="30681">MTQHVPMMDLNDGRRAPQLGFGVWQIDDALAADAVASALKAGYRSIDTAAIYGNESGVGEGIVRSGVAREDIYLTTKLWNADQGYDKTLKAFDASLKRLGTDYADLYLIHWPVPSKDLYVETWKAFIRLREEGRLRSVGVSNFQPTHLERIIGETGVVPVVNQIELHPDFGQREVAAFNADHHIVTESWSPLGQGGDMLKNPVLAGLAKQHGKSVAQVVLRWHIQRGYMVIPKSQNPERIAENFQVFDFELSAEQMRSIDGLDAGNRIGPHPDHLD</sequence>
<dbReference type="GO" id="GO:0016616">
    <property type="term" value="F:oxidoreductase activity, acting on the CH-OH group of donors, NAD or NADP as acceptor"/>
    <property type="evidence" value="ECO:0007669"/>
    <property type="project" value="UniProtKB-ARBA"/>
</dbReference>
<dbReference type="Proteomes" id="UP000295645">
    <property type="component" value="Unassembled WGS sequence"/>
</dbReference>
<evidence type="ECO:0000256" key="2">
    <source>
        <dbReference type="ARBA" id="ARBA00022857"/>
    </source>
</evidence>
<keyword evidence="2" id="KW-0521">NADP</keyword>
<comment type="catalytic activity">
    <reaction evidence="4">
        <text>hydroxyacetone + NADP(+) = methylglyoxal + NADPH + H(+)</text>
        <dbReference type="Rhea" id="RHEA:27986"/>
        <dbReference type="ChEBI" id="CHEBI:15378"/>
        <dbReference type="ChEBI" id="CHEBI:17158"/>
        <dbReference type="ChEBI" id="CHEBI:27957"/>
        <dbReference type="ChEBI" id="CHEBI:57783"/>
        <dbReference type="ChEBI" id="CHEBI:58349"/>
    </reaction>
</comment>
<dbReference type="InterPro" id="IPR036812">
    <property type="entry name" value="NAD(P)_OxRdtase_dom_sf"/>
</dbReference>
<dbReference type="PRINTS" id="PR00069">
    <property type="entry name" value="ALDKETRDTASE"/>
</dbReference>
<dbReference type="InterPro" id="IPR020471">
    <property type="entry name" value="AKR"/>
</dbReference>
<dbReference type="PANTHER" id="PTHR43827">
    <property type="entry name" value="2,5-DIKETO-D-GLUCONIC ACID REDUCTASE"/>
    <property type="match status" value="1"/>
</dbReference>
<dbReference type="Pfam" id="PF00248">
    <property type="entry name" value="Aldo_ket_red"/>
    <property type="match status" value="1"/>
</dbReference>
<dbReference type="InterPro" id="IPR023210">
    <property type="entry name" value="NADP_OxRdtase_dom"/>
</dbReference>
<organism evidence="9 10">
    <name type="scientific">Luteibacter rhizovicinus</name>
    <dbReference type="NCBI Taxonomy" id="242606"/>
    <lineage>
        <taxon>Bacteria</taxon>
        <taxon>Pseudomonadati</taxon>
        <taxon>Pseudomonadota</taxon>
        <taxon>Gammaproteobacteria</taxon>
        <taxon>Lysobacterales</taxon>
        <taxon>Rhodanobacteraceae</taxon>
        <taxon>Luteibacter</taxon>
    </lineage>
</organism>
<feature type="binding site" evidence="6">
    <location>
        <position position="110"/>
    </location>
    <ligand>
        <name>substrate</name>
    </ligand>
</feature>
<keyword evidence="10" id="KW-1185">Reference proteome</keyword>
<evidence type="ECO:0000256" key="7">
    <source>
        <dbReference type="PIRSR" id="PIRSR000097-3"/>
    </source>
</evidence>
<dbReference type="AlphaFoldDB" id="A0A4R3YLT6"/>
<feature type="site" description="Lowers pKa of active site Tyr" evidence="7">
    <location>
        <position position="77"/>
    </location>
</feature>
<dbReference type="PIRSF" id="PIRSF000097">
    <property type="entry name" value="AKR"/>
    <property type="match status" value="1"/>
</dbReference>
<name>A0A4R3YLT6_9GAMM</name>
<gene>
    <name evidence="9" type="ORF">EC912_105116</name>
</gene>
<dbReference type="OrthoDB" id="9804790at2"/>
<evidence type="ECO:0000256" key="4">
    <source>
        <dbReference type="ARBA" id="ARBA00049445"/>
    </source>
</evidence>
<proteinExistence type="inferred from homology"/>
<accession>A0A4R3YLT6</accession>
<dbReference type="SUPFAM" id="SSF51430">
    <property type="entry name" value="NAD(P)-linked oxidoreductase"/>
    <property type="match status" value="1"/>
</dbReference>
<comment type="similarity">
    <text evidence="1">Belongs to the aldo/keto reductase family.</text>
</comment>
<dbReference type="Gene3D" id="3.20.20.100">
    <property type="entry name" value="NADP-dependent oxidoreductase domain"/>
    <property type="match status" value="1"/>
</dbReference>
<keyword evidence="3" id="KW-0560">Oxidoreductase</keyword>
<evidence type="ECO:0000256" key="6">
    <source>
        <dbReference type="PIRSR" id="PIRSR000097-2"/>
    </source>
</evidence>
<feature type="domain" description="NADP-dependent oxidoreductase" evidence="8">
    <location>
        <begin position="19"/>
        <end position="263"/>
    </location>
</feature>
<dbReference type="FunFam" id="3.20.20.100:FF:000002">
    <property type="entry name" value="2,5-diketo-D-gluconic acid reductase A"/>
    <property type="match status" value="1"/>
</dbReference>
<comment type="caution">
    <text evidence="9">The sequence shown here is derived from an EMBL/GenBank/DDBJ whole genome shotgun (WGS) entry which is preliminary data.</text>
</comment>
<dbReference type="PANTHER" id="PTHR43827:SF3">
    <property type="entry name" value="NADP-DEPENDENT OXIDOREDUCTASE DOMAIN-CONTAINING PROTEIN"/>
    <property type="match status" value="1"/>
</dbReference>
<evidence type="ECO:0000313" key="10">
    <source>
        <dbReference type="Proteomes" id="UP000295645"/>
    </source>
</evidence>
<evidence type="ECO:0000259" key="8">
    <source>
        <dbReference type="Pfam" id="PF00248"/>
    </source>
</evidence>
<evidence type="ECO:0000256" key="3">
    <source>
        <dbReference type="ARBA" id="ARBA00023002"/>
    </source>
</evidence>
<dbReference type="RefSeq" id="WP_132144905.1">
    <property type="nucleotide sequence ID" value="NZ_SMCS01000005.1"/>
</dbReference>
<evidence type="ECO:0000313" key="9">
    <source>
        <dbReference type="EMBL" id="TCV93256.1"/>
    </source>
</evidence>
<dbReference type="PROSITE" id="PS00798">
    <property type="entry name" value="ALDOKETO_REDUCTASE_1"/>
    <property type="match status" value="1"/>
</dbReference>
<protein>
    <submittedName>
        <fullName evidence="9">2,5-diketo-D-gluconate reductase A</fullName>
    </submittedName>
</protein>
<dbReference type="InterPro" id="IPR018170">
    <property type="entry name" value="Aldo/ket_reductase_CS"/>
</dbReference>
<reference evidence="9 10" key="1">
    <citation type="submission" date="2019-03" db="EMBL/GenBank/DDBJ databases">
        <title>Above-ground endophytic microbial communities from plants in different locations in the United States.</title>
        <authorList>
            <person name="Frank C."/>
        </authorList>
    </citation>
    <scope>NUCLEOTIDE SEQUENCE [LARGE SCALE GENOMIC DNA]</scope>
    <source>
        <strain evidence="9 10">LP_13_YM</strain>
    </source>
</reference>
<feature type="active site" description="Proton donor" evidence="5">
    <location>
        <position position="52"/>
    </location>
</feature>
<dbReference type="EMBL" id="SMCS01000005">
    <property type="protein sequence ID" value="TCV93256.1"/>
    <property type="molecule type" value="Genomic_DNA"/>
</dbReference>
<evidence type="ECO:0000256" key="1">
    <source>
        <dbReference type="ARBA" id="ARBA00007905"/>
    </source>
</evidence>